<evidence type="ECO:0000256" key="1">
    <source>
        <dbReference type="ARBA" id="ARBA00009787"/>
    </source>
</evidence>
<name>A0ABX0RA59_9GAMM</name>
<dbReference type="InterPro" id="IPR010106">
    <property type="entry name" value="RpnA"/>
</dbReference>
<dbReference type="EMBL" id="VWXF01000004">
    <property type="protein sequence ID" value="NIF22252.1"/>
    <property type="molecule type" value="Genomic_DNA"/>
</dbReference>
<comment type="caution">
    <text evidence="3">The sequence shown here is derived from an EMBL/GenBank/DDBJ whole genome shotgun (WGS) entry which is preliminary data.</text>
</comment>
<organism evidence="3 4">
    <name type="scientific">Candidatus Pantoea multigeneris</name>
    <dbReference type="NCBI Taxonomy" id="2608357"/>
    <lineage>
        <taxon>Bacteria</taxon>
        <taxon>Pseudomonadati</taxon>
        <taxon>Pseudomonadota</taxon>
        <taxon>Gammaproteobacteria</taxon>
        <taxon>Enterobacterales</taxon>
        <taxon>Erwiniaceae</taxon>
        <taxon>Pantoea</taxon>
    </lineage>
</organism>
<dbReference type="Pfam" id="PF04754">
    <property type="entry name" value="Transposase_31"/>
    <property type="match status" value="1"/>
</dbReference>
<keyword evidence="4" id="KW-1185">Reference proteome</keyword>
<reference evidence="3 4" key="1">
    <citation type="journal article" date="2019" name="bioRxiv">
        <title>Bacteria contribute to plant secondary compound degradation in a generalist herbivore system.</title>
        <authorList>
            <person name="Francoeur C.B."/>
            <person name="Khadempour L."/>
            <person name="Moreira-Soto R.D."/>
            <person name="Gotting K."/>
            <person name="Book A.J."/>
            <person name="Pinto-Tomas A.A."/>
            <person name="Keefover-Ring K."/>
            <person name="Currie C.R."/>
        </authorList>
    </citation>
    <scope>NUCLEOTIDE SEQUENCE [LARGE SCALE GENOMIC DNA]</scope>
    <source>
        <strain evidence="3">Acro-835</strain>
    </source>
</reference>
<dbReference type="InterPro" id="IPR006842">
    <property type="entry name" value="Transposase_31"/>
</dbReference>
<protein>
    <submittedName>
        <fullName evidence="3">Rpn family recombination-promoting nuclease/putative transposase</fullName>
    </submittedName>
</protein>
<evidence type="ECO:0000313" key="3">
    <source>
        <dbReference type="EMBL" id="NIF22252.1"/>
    </source>
</evidence>
<dbReference type="RefSeq" id="WP_167014777.1">
    <property type="nucleotide sequence ID" value="NZ_VWXF01000004.1"/>
</dbReference>
<comment type="similarity">
    <text evidence="1">Belongs to the Rpn/YhgA-like nuclease family.</text>
</comment>
<dbReference type="InterPro" id="IPR051699">
    <property type="entry name" value="Rpn/YhgA-like_nuclease"/>
</dbReference>
<accession>A0ABX0RA59</accession>
<evidence type="ECO:0000259" key="2">
    <source>
        <dbReference type="Pfam" id="PF04754"/>
    </source>
</evidence>
<gene>
    <name evidence="3" type="ORF">F3J40_11645</name>
</gene>
<sequence length="306" mass="34902">MYTPATTSTPHDAIFRQLLSCDTIARDFIQLHLPSEFLKICQLDSLKLESGSFIEENLRACNSDVLYSLNTQYGMGYVYVLIEHQSTADPHMAFRLMRYAVAVMQRHLDAGNTRLPLVVPVLYYAGKRTPYPYSNRWLDGFEDPELASKVYNRDFPLVDVTTMPDAEIATQRKMAALTFLHKHVKQRDLMQVMDDFVAILQRHHITATHFRRLIQYMLSTSSIEDVDAVLATLAEKLPQRKETLMTLAEQLIAKGERIGSENLMLVIAQKMLDEGEEQDRIIRLTGIDSHSLAGMVADRTQAAHDR</sequence>
<feature type="domain" description="Transposase (putative) YhgA-like" evidence="2">
    <location>
        <begin position="9"/>
        <end position="205"/>
    </location>
</feature>
<proteinExistence type="inferred from homology"/>
<evidence type="ECO:0000313" key="4">
    <source>
        <dbReference type="Proteomes" id="UP001515683"/>
    </source>
</evidence>
<dbReference type="NCBIfam" id="TIGR01784">
    <property type="entry name" value="T_den_put_tspse"/>
    <property type="match status" value="1"/>
</dbReference>
<dbReference type="PANTHER" id="PTHR34611:SF2">
    <property type="entry name" value="INACTIVE RECOMBINATION-PROMOTING NUCLEASE-LIKE PROTEIN RPNE-RELATED"/>
    <property type="match status" value="1"/>
</dbReference>
<dbReference type="Proteomes" id="UP001515683">
    <property type="component" value="Unassembled WGS sequence"/>
</dbReference>
<dbReference type="PANTHER" id="PTHR34611">
    <property type="match status" value="1"/>
</dbReference>